<reference evidence="1" key="1">
    <citation type="submission" date="2016-01" db="EMBL/GenBank/DDBJ databases">
        <authorList>
            <person name="Peeters C."/>
        </authorList>
    </citation>
    <scope>NUCLEOTIDE SEQUENCE [LARGE SCALE GENOMIC DNA]</scope>
    <source>
        <strain evidence="1">LMG 29317</strain>
    </source>
</reference>
<evidence type="ECO:0000313" key="1">
    <source>
        <dbReference type="EMBL" id="SAL65306.1"/>
    </source>
</evidence>
<gene>
    <name evidence="1" type="ORF">AWB74_03573</name>
</gene>
<dbReference type="AlphaFoldDB" id="A0A158J900"/>
<evidence type="ECO:0000313" key="2">
    <source>
        <dbReference type="Proteomes" id="UP000055019"/>
    </source>
</evidence>
<protein>
    <submittedName>
        <fullName evidence="1">Uncharacterized protein</fullName>
    </submittedName>
</protein>
<dbReference type="RefSeq" id="WP_061148060.1">
    <property type="nucleotide sequence ID" value="NZ_FCOM02000014.1"/>
</dbReference>
<sequence>MNARLPGAAHSGPIPANTVRLQARADANAEDATVWRWFSLLLQDSRIRWVRAHEGWLVSIDHRHMATEATFDEAMRAAKARLDGQIARD</sequence>
<dbReference type="EMBL" id="FCOM02000014">
    <property type="protein sequence ID" value="SAL65306.1"/>
    <property type="molecule type" value="Genomic_DNA"/>
</dbReference>
<dbReference type="Proteomes" id="UP000055019">
    <property type="component" value="Unassembled WGS sequence"/>
</dbReference>
<keyword evidence="2" id="KW-1185">Reference proteome</keyword>
<comment type="caution">
    <text evidence="1">The sequence shown here is derived from an EMBL/GenBank/DDBJ whole genome shotgun (WGS) entry which is preliminary data.</text>
</comment>
<name>A0A158J900_9BURK</name>
<organism evidence="1 2">
    <name type="scientific">Caballeronia arvi</name>
    <dbReference type="NCBI Taxonomy" id="1777135"/>
    <lineage>
        <taxon>Bacteria</taxon>
        <taxon>Pseudomonadati</taxon>
        <taxon>Pseudomonadota</taxon>
        <taxon>Betaproteobacteria</taxon>
        <taxon>Burkholderiales</taxon>
        <taxon>Burkholderiaceae</taxon>
        <taxon>Caballeronia</taxon>
    </lineage>
</organism>
<proteinExistence type="predicted"/>
<accession>A0A158J900</accession>